<keyword evidence="1" id="KW-0067">ATP-binding</keyword>
<dbReference type="PANTHER" id="PTHR42935">
    <property type="entry name" value="SLR0930 PROTEIN"/>
    <property type="match status" value="1"/>
</dbReference>
<comment type="caution">
    <text evidence="1">The sequence shown here is derived from an EMBL/GenBank/DDBJ whole genome shotgun (WGS) entry which is preliminary data.</text>
</comment>
<dbReference type="PANTHER" id="PTHR42935:SF1">
    <property type="entry name" value="SLR0930 PROTEIN"/>
    <property type="match status" value="1"/>
</dbReference>
<name>A0A9D1MLH2_9FIRM</name>
<reference evidence="1" key="1">
    <citation type="submission" date="2020-10" db="EMBL/GenBank/DDBJ databases">
        <authorList>
            <person name="Gilroy R."/>
        </authorList>
    </citation>
    <scope>NUCLEOTIDE SEQUENCE</scope>
    <source>
        <strain evidence="1">9366</strain>
    </source>
</reference>
<protein>
    <submittedName>
        <fullName evidence="1">ATP-binding protein</fullName>
    </submittedName>
</protein>
<dbReference type="AlphaFoldDB" id="A0A9D1MLH2"/>
<evidence type="ECO:0000313" key="1">
    <source>
        <dbReference type="EMBL" id="HIU62370.1"/>
    </source>
</evidence>
<sequence>MTAEFYLLDLSGDKLLESCLAAERTAAKKLISFAARFNLHGDIFKAYLSYLLIREENPYALQCERGKVPHRSLEETALKDAEKLFSLFNDPSVCARLLPELSCWKGESQTDKYYAEAGEVIASFTKKLSAAKDPESFLRACRQHYLSHGAGECALDHAFRLKEDSSDIEPIILGEMKRMSDLVGLEMQKEALMGNTRAFVEGKGGVNVLLYGDGGTGKTTSVKALLSEFSGKRLKMIEIYKHQFKYLNALISRIKHRGYKYILFLDDLSFEDSEVEYKYLKTIIEGGLEPRPDNVLIYATSNRRHLIRESWKDREESDDMHAGDTVEEKLSLVKRFGLTLYYPSPDQKEYLNIVRTLAEREGIKPSDALEQAALVWQRREGGMSGRTAEQFLIGEKQKR</sequence>
<keyword evidence="1" id="KW-0547">Nucleotide-binding</keyword>
<reference evidence="1" key="2">
    <citation type="journal article" date="2021" name="PeerJ">
        <title>Extensive microbial diversity within the chicken gut microbiome revealed by metagenomics and culture.</title>
        <authorList>
            <person name="Gilroy R."/>
            <person name="Ravi A."/>
            <person name="Getino M."/>
            <person name="Pursley I."/>
            <person name="Horton D.L."/>
            <person name="Alikhan N.F."/>
            <person name="Baker D."/>
            <person name="Gharbi K."/>
            <person name="Hall N."/>
            <person name="Watson M."/>
            <person name="Adriaenssens E.M."/>
            <person name="Foster-Nyarko E."/>
            <person name="Jarju S."/>
            <person name="Secka A."/>
            <person name="Antonio M."/>
            <person name="Oren A."/>
            <person name="Chaudhuri R.R."/>
            <person name="La Ragione R."/>
            <person name="Hildebrand F."/>
            <person name="Pallen M.J."/>
        </authorList>
    </citation>
    <scope>NUCLEOTIDE SEQUENCE</scope>
    <source>
        <strain evidence="1">9366</strain>
    </source>
</reference>
<dbReference type="Gene3D" id="3.40.50.300">
    <property type="entry name" value="P-loop containing nucleotide triphosphate hydrolases"/>
    <property type="match status" value="1"/>
</dbReference>
<dbReference type="Pfam" id="PF05673">
    <property type="entry name" value="DUF815"/>
    <property type="match status" value="1"/>
</dbReference>
<gene>
    <name evidence="1" type="ORF">IAB07_01190</name>
</gene>
<accession>A0A9D1MLH2</accession>
<dbReference type="Proteomes" id="UP000824145">
    <property type="component" value="Unassembled WGS sequence"/>
</dbReference>
<organism evidence="1 2">
    <name type="scientific">Candidatus Caccalectryoclostridium excrementigallinarum</name>
    <dbReference type="NCBI Taxonomy" id="2840710"/>
    <lineage>
        <taxon>Bacteria</taxon>
        <taxon>Bacillati</taxon>
        <taxon>Bacillota</taxon>
        <taxon>Clostridia</taxon>
        <taxon>Christensenellales</taxon>
        <taxon>Christensenellaceae</taxon>
        <taxon>Christensenellaceae incertae sedis</taxon>
        <taxon>Candidatus Caccalectryoclostridium</taxon>
    </lineage>
</organism>
<dbReference type="CDD" id="cd00009">
    <property type="entry name" value="AAA"/>
    <property type="match status" value="1"/>
</dbReference>
<dbReference type="EMBL" id="DVNJ01000003">
    <property type="protein sequence ID" value="HIU62370.1"/>
    <property type="molecule type" value="Genomic_DNA"/>
</dbReference>
<evidence type="ECO:0000313" key="2">
    <source>
        <dbReference type="Proteomes" id="UP000824145"/>
    </source>
</evidence>
<dbReference type="InterPro" id="IPR027417">
    <property type="entry name" value="P-loop_NTPase"/>
</dbReference>
<proteinExistence type="predicted"/>
<dbReference type="SUPFAM" id="SSF52540">
    <property type="entry name" value="P-loop containing nucleoside triphosphate hydrolases"/>
    <property type="match status" value="1"/>
</dbReference>
<dbReference type="GO" id="GO:0005524">
    <property type="term" value="F:ATP binding"/>
    <property type="evidence" value="ECO:0007669"/>
    <property type="project" value="UniProtKB-KW"/>
</dbReference>
<dbReference type="InterPro" id="IPR008533">
    <property type="entry name" value="DUF815"/>
</dbReference>